<evidence type="ECO:0000259" key="15">
    <source>
        <dbReference type="Pfam" id="PF02563"/>
    </source>
</evidence>
<keyword evidence="9" id="KW-0406">Ion transport</keyword>
<dbReference type="PROSITE" id="PS51257">
    <property type="entry name" value="PROKAR_LIPOPROTEIN"/>
    <property type="match status" value="1"/>
</dbReference>
<dbReference type="Pfam" id="PF22461">
    <property type="entry name" value="SLBB_2"/>
    <property type="match status" value="2"/>
</dbReference>
<keyword evidence="12" id="KW-0564">Palmitate</keyword>
<dbReference type="PANTHER" id="PTHR33619">
    <property type="entry name" value="POLYSACCHARIDE EXPORT PROTEIN GFCE-RELATED"/>
    <property type="match status" value="1"/>
</dbReference>
<accession>A0A0B4D2B8</accession>
<dbReference type="GO" id="GO:0009279">
    <property type="term" value="C:cell outer membrane"/>
    <property type="evidence" value="ECO:0007669"/>
    <property type="project" value="UniProtKB-SubCell"/>
</dbReference>
<keyword evidence="3" id="KW-0813">Transport</keyword>
<keyword evidence="14" id="KW-0449">Lipoprotein</keyword>
<comment type="subcellular location">
    <subcellularLocation>
        <location evidence="1">Cell outer membrane</location>
        <topology evidence="1">Multi-pass membrane protein</topology>
    </subcellularLocation>
</comment>
<evidence type="ECO:0000256" key="2">
    <source>
        <dbReference type="ARBA" id="ARBA00009450"/>
    </source>
</evidence>
<evidence type="ECO:0000256" key="9">
    <source>
        <dbReference type="ARBA" id="ARBA00023065"/>
    </source>
</evidence>
<keyword evidence="7" id="KW-0732">Signal</keyword>
<evidence type="ECO:0000256" key="12">
    <source>
        <dbReference type="ARBA" id="ARBA00023139"/>
    </source>
</evidence>
<keyword evidence="10" id="KW-0626">Porin</keyword>
<evidence type="ECO:0000256" key="11">
    <source>
        <dbReference type="ARBA" id="ARBA00023136"/>
    </source>
</evidence>
<feature type="domain" description="SLBB" evidence="16">
    <location>
        <begin position="261"/>
        <end position="356"/>
    </location>
</feature>
<dbReference type="RefSeq" id="WP_039243919.1">
    <property type="nucleotide sequence ID" value="NZ_JWSY01000003.1"/>
</dbReference>
<evidence type="ECO:0000313" key="18">
    <source>
        <dbReference type="Proteomes" id="UP000031166"/>
    </source>
</evidence>
<proteinExistence type="inferred from homology"/>
<dbReference type="EMBL" id="JWSY01000003">
    <property type="protein sequence ID" value="KIC60821.1"/>
    <property type="molecule type" value="Genomic_DNA"/>
</dbReference>
<dbReference type="Proteomes" id="UP000031166">
    <property type="component" value="Unassembled WGS sequence"/>
</dbReference>
<evidence type="ECO:0000313" key="17">
    <source>
        <dbReference type="EMBL" id="KIC60821.1"/>
    </source>
</evidence>
<comment type="similarity">
    <text evidence="2">Belongs to the BexD/CtrA/VexA family.</text>
</comment>
<evidence type="ECO:0000256" key="3">
    <source>
        <dbReference type="ARBA" id="ARBA00022448"/>
    </source>
</evidence>
<dbReference type="AlphaFoldDB" id="A0A0B4D2B8"/>
<dbReference type="STRING" id="172043.RM53_01690"/>
<evidence type="ECO:0000256" key="10">
    <source>
        <dbReference type="ARBA" id="ARBA00023114"/>
    </source>
</evidence>
<evidence type="ECO:0000256" key="7">
    <source>
        <dbReference type="ARBA" id="ARBA00022729"/>
    </source>
</evidence>
<comment type="caution">
    <text evidence="17">The sequence shown here is derived from an EMBL/GenBank/DDBJ whole genome shotgun (WGS) entry which is preliminary data.</text>
</comment>
<dbReference type="PANTHER" id="PTHR33619:SF3">
    <property type="entry name" value="POLYSACCHARIDE EXPORT PROTEIN GFCE-RELATED"/>
    <property type="match status" value="1"/>
</dbReference>
<keyword evidence="5" id="KW-0762">Sugar transport</keyword>
<keyword evidence="13" id="KW-0998">Cell outer membrane</keyword>
<evidence type="ECO:0000256" key="5">
    <source>
        <dbReference type="ARBA" id="ARBA00022597"/>
    </source>
</evidence>
<keyword evidence="6" id="KW-0812">Transmembrane</keyword>
<dbReference type="InterPro" id="IPR049712">
    <property type="entry name" value="Poly_export"/>
</dbReference>
<keyword evidence="8" id="KW-0625">Polysaccharide transport</keyword>
<dbReference type="GO" id="GO:0015288">
    <property type="term" value="F:porin activity"/>
    <property type="evidence" value="ECO:0007669"/>
    <property type="project" value="UniProtKB-KW"/>
</dbReference>
<evidence type="ECO:0000256" key="6">
    <source>
        <dbReference type="ARBA" id="ARBA00022692"/>
    </source>
</evidence>
<dbReference type="InterPro" id="IPR054765">
    <property type="entry name" value="SLBB_dom"/>
</dbReference>
<protein>
    <submittedName>
        <fullName evidence="17">Polysaccharide biosynthesis protein</fullName>
    </submittedName>
</protein>
<organism evidence="17 18">
    <name type="scientific">Brevundimonas nasdae</name>
    <dbReference type="NCBI Taxonomy" id="172043"/>
    <lineage>
        <taxon>Bacteria</taxon>
        <taxon>Pseudomonadati</taxon>
        <taxon>Pseudomonadota</taxon>
        <taxon>Alphaproteobacteria</taxon>
        <taxon>Caulobacterales</taxon>
        <taxon>Caulobacteraceae</taxon>
        <taxon>Brevundimonas</taxon>
    </lineage>
</organism>
<evidence type="ECO:0000256" key="13">
    <source>
        <dbReference type="ARBA" id="ARBA00023237"/>
    </source>
</evidence>
<evidence type="ECO:0000256" key="8">
    <source>
        <dbReference type="ARBA" id="ARBA00023047"/>
    </source>
</evidence>
<dbReference type="Pfam" id="PF02563">
    <property type="entry name" value="Poly_export"/>
    <property type="match status" value="1"/>
</dbReference>
<evidence type="ECO:0000256" key="14">
    <source>
        <dbReference type="ARBA" id="ARBA00023288"/>
    </source>
</evidence>
<dbReference type="GO" id="GO:0006811">
    <property type="term" value="P:monoatomic ion transport"/>
    <property type="evidence" value="ECO:0007669"/>
    <property type="project" value="UniProtKB-KW"/>
</dbReference>
<keyword evidence="4" id="KW-1134">Transmembrane beta strand</keyword>
<name>A0A0B4D2B8_9CAUL</name>
<dbReference type="GO" id="GO:0046930">
    <property type="term" value="C:pore complex"/>
    <property type="evidence" value="ECO:0007669"/>
    <property type="project" value="UniProtKB-KW"/>
</dbReference>
<reference evidence="17 18" key="1">
    <citation type="submission" date="2014-12" db="EMBL/GenBank/DDBJ databases">
        <title>Genome sequencing of Brevundimonas nasdae TPW30.</title>
        <authorList>
            <person name="Tan P.W."/>
            <person name="Chan K.-G."/>
        </authorList>
    </citation>
    <scope>NUCLEOTIDE SEQUENCE [LARGE SCALE GENOMIC DNA]</scope>
    <source>
        <strain evidence="17 18">TPW30</strain>
    </source>
</reference>
<evidence type="ECO:0000256" key="4">
    <source>
        <dbReference type="ARBA" id="ARBA00022452"/>
    </source>
</evidence>
<keyword evidence="11" id="KW-0472">Membrane</keyword>
<dbReference type="Gene3D" id="3.10.560.10">
    <property type="entry name" value="Outer membrane lipoprotein wza domain like"/>
    <property type="match status" value="2"/>
</dbReference>
<gene>
    <name evidence="17" type="ORF">RM53_01690</name>
</gene>
<evidence type="ECO:0000259" key="16">
    <source>
        <dbReference type="Pfam" id="PF22461"/>
    </source>
</evidence>
<sequence length="390" mass="40165">MTRTILPLAIVAILGGCSTLPRDGPSGASVNAGATTASALGSYALVPLTFEATERMKQIPPQFFGSLAAGSSDQPADVIGEGDTLAISIFDPSGSLFGGSLGAGSASGRNAATMSGGNQALPGATVDRSGSVTIPFGGQVRVQGLTSTQAAAAIRRALVGKVANPQVLVSIAGNASNTVNVLGDVRQPGRAPLGVNSDRILDVIAAAGGSARTTDDLTISIQREGRTYTAPLSAVTTEFGENVRLQRGDVVNVQYKPRRFSTFGGLNAVAQVDMPAGPVTLTGALSKVGGLNTNTANARRVLIFRFERPEVAQALGINQPATPRGVPVVYELDFSDAANVFAATNMEVMPEDVIYVPLAGAAEMRKFFEVVQSLTRVVYDVSVTSTLNNN</sequence>
<feature type="domain" description="SLBB" evidence="16">
    <location>
        <begin position="178"/>
        <end position="253"/>
    </location>
</feature>
<evidence type="ECO:0000256" key="1">
    <source>
        <dbReference type="ARBA" id="ARBA00004571"/>
    </source>
</evidence>
<dbReference type="InterPro" id="IPR003715">
    <property type="entry name" value="Poly_export_N"/>
</dbReference>
<dbReference type="Gene3D" id="3.30.1950.10">
    <property type="entry name" value="wza like domain"/>
    <property type="match status" value="1"/>
</dbReference>
<dbReference type="GO" id="GO:0015159">
    <property type="term" value="F:polysaccharide transmembrane transporter activity"/>
    <property type="evidence" value="ECO:0007669"/>
    <property type="project" value="InterPro"/>
</dbReference>
<feature type="domain" description="Polysaccharide export protein N-terminal" evidence="15">
    <location>
        <begin position="73"/>
        <end position="171"/>
    </location>
</feature>